<organism evidence="2">
    <name type="scientific">marine sediment metagenome</name>
    <dbReference type="NCBI Taxonomy" id="412755"/>
    <lineage>
        <taxon>unclassified sequences</taxon>
        <taxon>metagenomes</taxon>
        <taxon>ecological metagenomes</taxon>
    </lineage>
</organism>
<feature type="transmembrane region" description="Helical" evidence="1">
    <location>
        <begin position="201"/>
        <end position="221"/>
    </location>
</feature>
<feature type="transmembrane region" description="Helical" evidence="1">
    <location>
        <begin position="77"/>
        <end position="99"/>
    </location>
</feature>
<proteinExistence type="predicted"/>
<evidence type="ECO:0008006" key="3">
    <source>
        <dbReference type="Google" id="ProtNLM"/>
    </source>
</evidence>
<protein>
    <recommendedName>
        <fullName evidence="3">Bile acid:sodium symporter</fullName>
    </recommendedName>
</protein>
<sequence length="267" mass="28799">GSTFRSPRALLIPALAGIAMSYAILGSILIGLNHMIIREEELWRGFVIVAAVPPAVAVIPFTGFLNGNVTFSLIGTLAAYLGALVITPLIALGFLGTGLVDPVKLSTIMIELILLPLIVSRILIWTGMAARIEPIKGAITNWSFFVVTYTVIGLNREVFLGQPLSLLPVAAIAAASTFLLGWVIERVCLLFRIDPDRIPSLVLLGTLKNYGLAAGLSLALFSKQTAVPATVSVFFLIMYIIWLGFKKRYSKTTSRLKKTRASVCLLA</sequence>
<dbReference type="InterPro" id="IPR038770">
    <property type="entry name" value="Na+/solute_symporter_sf"/>
</dbReference>
<dbReference type="Gene3D" id="1.20.1530.20">
    <property type="match status" value="1"/>
</dbReference>
<dbReference type="AlphaFoldDB" id="X0U3B6"/>
<feature type="transmembrane region" description="Helical" evidence="1">
    <location>
        <begin position="12"/>
        <end position="36"/>
    </location>
</feature>
<feature type="transmembrane region" description="Helical" evidence="1">
    <location>
        <begin position="137"/>
        <end position="154"/>
    </location>
</feature>
<evidence type="ECO:0000256" key="1">
    <source>
        <dbReference type="SAM" id="Phobius"/>
    </source>
</evidence>
<comment type="caution">
    <text evidence="2">The sequence shown here is derived from an EMBL/GenBank/DDBJ whole genome shotgun (WGS) entry which is preliminary data.</text>
</comment>
<reference evidence="2" key="1">
    <citation type="journal article" date="2014" name="Front. Microbiol.">
        <title>High frequency of phylogenetically diverse reductive dehalogenase-homologous genes in deep subseafloor sedimentary metagenomes.</title>
        <authorList>
            <person name="Kawai M."/>
            <person name="Futagami T."/>
            <person name="Toyoda A."/>
            <person name="Takaki Y."/>
            <person name="Nishi S."/>
            <person name="Hori S."/>
            <person name="Arai W."/>
            <person name="Tsubouchi T."/>
            <person name="Morono Y."/>
            <person name="Uchiyama I."/>
            <person name="Ito T."/>
            <person name="Fujiyama A."/>
            <person name="Inagaki F."/>
            <person name="Takami H."/>
        </authorList>
    </citation>
    <scope>NUCLEOTIDE SEQUENCE</scope>
    <source>
        <strain evidence="2">Expedition CK06-06</strain>
    </source>
</reference>
<dbReference type="EMBL" id="BARS01010464">
    <property type="protein sequence ID" value="GAF93856.1"/>
    <property type="molecule type" value="Genomic_DNA"/>
</dbReference>
<accession>X0U3B6</accession>
<feature type="transmembrane region" description="Helical" evidence="1">
    <location>
        <begin position="227"/>
        <end position="245"/>
    </location>
</feature>
<feature type="non-terminal residue" evidence="2">
    <location>
        <position position="1"/>
    </location>
</feature>
<evidence type="ECO:0000313" key="2">
    <source>
        <dbReference type="EMBL" id="GAF93856.1"/>
    </source>
</evidence>
<gene>
    <name evidence="2" type="ORF">S01H1_19387</name>
</gene>
<keyword evidence="1" id="KW-1133">Transmembrane helix</keyword>
<keyword evidence="1" id="KW-0812">Transmembrane</keyword>
<feature type="transmembrane region" description="Helical" evidence="1">
    <location>
        <begin position="42"/>
        <end position="65"/>
    </location>
</feature>
<keyword evidence="1" id="KW-0472">Membrane</keyword>
<name>X0U3B6_9ZZZZ</name>
<feature type="transmembrane region" description="Helical" evidence="1">
    <location>
        <begin position="166"/>
        <end position="189"/>
    </location>
</feature>
<feature type="transmembrane region" description="Helical" evidence="1">
    <location>
        <begin position="105"/>
        <end position="125"/>
    </location>
</feature>